<dbReference type="SUPFAM" id="SSF47413">
    <property type="entry name" value="lambda repressor-like DNA-binding domains"/>
    <property type="match status" value="1"/>
</dbReference>
<accession>A0A0K8MHW9</accession>
<dbReference type="SMART" id="SM00530">
    <property type="entry name" value="HTH_XRE"/>
    <property type="match status" value="1"/>
</dbReference>
<dbReference type="InterPro" id="IPR001387">
    <property type="entry name" value="Cro/C1-type_HTH"/>
</dbReference>
<evidence type="ECO:0000313" key="3">
    <source>
        <dbReference type="EMBL" id="GAO99454.1"/>
    </source>
</evidence>
<feature type="domain" description="HTH cro/C1-type" evidence="2">
    <location>
        <begin position="33"/>
        <end position="87"/>
    </location>
</feature>
<dbReference type="PROSITE" id="PS50943">
    <property type="entry name" value="HTH_CROC1"/>
    <property type="match status" value="1"/>
</dbReference>
<evidence type="ECO:0000313" key="4">
    <source>
        <dbReference type="Proteomes" id="UP000253891"/>
    </source>
</evidence>
<reference evidence="3 4" key="1">
    <citation type="journal article" date="2015" name="BMC Genomics">
        <title>Comparative genomics of Fructobacillus spp. and Leuconostoc spp. reveals niche-specific evolution of Fructobacillus spp.</title>
        <authorList>
            <person name="Endo A."/>
            <person name="Tanizawa Y."/>
            <person name="Tanaka N."/>
            <person name="Maeno S."/>
            <person name="Kumar H."/>
            <person name="Shiwa Y."/>
            <person name="Okada S."/>
            <person name="Yoshikawa H."/>
            <person name="Dicks L."/>
            <person name="Nakagawa J."/>
            <person name="Arita M."/>
        </authorList>
    </citation>
    <scope>NUCLEOTIDE SEQUENCE [LARGE SCALE GENOMIC DNA]</scope>
    <source>
        <strain evidence="3 4">JCM 12225</strain>
    </source>
</reference>
<protein>
    <recommendedName>
        <fullName evidence="2">HTH cro/C1-type domain-containing protein</fullName>
    </recommendedName>
</protein>
<dbReference type="Proteomes" id="UP000253891">
    <property type="component" value="Unassembled WGS sequence"/>
</dbReference>
<keyword evidence="1" id="KW-0238">DNA-binding</keyword>
<dbReference type="Pfam" id="PF13560">
    <property type="entry name" value="HTH_31"/>
    <property type="match status" value="1"/>
</dbReference>
<dbReference type="RefSeq" id="WP_061992871.1">
    <property type="nucleotide sequence ID" value="NZ_DF967991.1"/>
</dbReference>
<keyword evidence="4" id="KW-1185">Reference proteome</keyword>
<dbReference type="EMBL" id="DF967991">
    <property type="protein sequence ID" value="GAO99454.1"/>
    <property type="molecule type" value="Genomic_DNA"/>
</dbReference>
<dbReference type="PANTHER" id="PTHR46558">
    <property type="entry name" value="TRACRIPTIONAL REGULATORY PROTEIN-RELATED-RELATED"/>
    <property type="match status" value="1"/>
</dbReference>
<gene>
    <name evidence="3" type="ORF">FFIC_140480</name>
</gene>
<dbReference type="OrthoDB" id="2152042at2"/>
<proteinExistence type="predicted"/>
<dbReference type="Gene3D" id="1.10.260.40">
    <property type="entry name" value="lambda repressor-like DNA-binding domains"/>
    <property type="match status" value="1"/>
</dbReference>
<evidence type="ECO:0000259" key="2">
    <source>
        <dbReference type="PROSITE" id="PS50943"/>
    </source>
</evidence>
<sequence length="99" mass="11751">MTNFDWRPPQELTRLIRDLEWREYFQQSIAREIRQGRKKACLTQAEVADALHICQSAVSKYESGKMMPDLAILLSFCYLYGWTMEDLLLRLKIRTKGHQ</sequence>
<evidence type="ECO:0000256" key="1">
    <source>
        <dbReference type="ARBA" id="ARBA00023125"/>
    </source>
</evidence>
<dbReference type="CDD" id="cd00093">
    <property type="entry name" value="HTH_XRE"/>
    <property type="match status" value="1"/>
</dbReference>
<organism evidence="3 4">
    <name type="scientific">Fructobacillus ficulneus</name>
    <dbReference type="NCBI Taxonomy" id="157463"/>
    <lineage>
        <taxon>Bacteria</taxon>
        <taxon>Bacillati</taxon>
        <taxon>Bacillota</taxon>
        <taxon>Bacilli</taxon>
        <taxon>Lactobacillales</taxon>
        <taxon>Lactobacillaceae</taxon>
        <taxon>Fructobacillus</taxon>
    </lineage>
</organism>
<dbReference type="InterPro" id="IPR010982">
    <property type="entry name" value="Lambda_DNA-bd_dom_sf"/>
</dbReference>
<name>A0A0K8MHW9_9LACO</name>
<dbReference type="STRING" id="157463.GCA_001047075_00384"/>
<dbReference type="AlphaFoldDB" id="A0A0K8MHW9"/>
<dbReference type="GO" id="GO:0003677">
    <property type="term" value="F:DNA binding"/>
    <property type="evidence" value="ECO:0007669"/>
    <property type="project" value="UniProtKB-KW"/>
</dbReference>
<dbReference type="PANTHER" id="PTHR46558:SF4">
    <property type="entry name" value="DNA-BIDING PHAGE PROTEIN"/>
    <property type="match status" value="1"/>
</dbReference>